<evidence type="ECO:0000313" key="2">
    <source>
        <dbReference type="Proteomes" id="UP001140502"/>
    </source>
</evidence>
<evidence type="ECO:0000313" key="1">
    <source>
        <dbReference type="EMBL" id="KAJ4319926.1"/>
    </source>
</evidence>
<name>A0A9W9BNK0_9HYPO</name>
<dbReference type="EMBL" id="JAPEUR010000116">
    <property type="protein sequence ID" value="KAJ4319926.1"/>
    <property type="molecule type" value="Genomic_DNA"/>
</dbReference>
<comment type="caution">
    <text evidence="1">The sequence shown here is derived from an EMBL/GenBank/DDBJ whole genome shotgun (WGS) entry which is preliminary data.</text>
</comment>
<reference evidence="1" key="1">
    <citation type="submission" date="2022-10" db="EMBL/GenBank/DDBJ databases">
        <title>Tapping the CABI collections for fungal endophytes: first genome assemblies for Collariella, Neodidymelliopsis, Ascochyta clinopodiicola, Didymella pomorum, Didymosphaeria variabile, Neocosmospora piperis and Neocucurbitaria cava.</title>
        <authorList>
            <person name="Hill R."/>
        </authorList>
    </citation>
    <scope>NUCLEOTIDE SEQUENCE</scope>
    <source>
        <strain evidence="1">IMI 366586</strain>
    </source>
</reference>
<sequence length="218" mass="23926">MGQPEEVSDTVALSTMPNTDGIVLPNTFTIRPQDGSKTKYNVRGESGSSPLSISCEYNHSRESMDWDAEESTLVLLSNQGQSLATIKHYRGYANATLHGSGEFRISYSVQGDQKAVHEFSIPTIGHFEWRKGEPGWELVQPADPNLVLAMGALNVGGDKPPRFALTERGSRAEFGDQWKLVAIVSYLRVWDRMRLAFGNPEGDEAAMVACACCLCVIL</sequence>
<protein>
    <submittedName>
        <fullName evidence="1">Uncharacterized protein</fullName>
    </submittedName>
</protein>
<accession>A0A9W9BNK0</accession>
<organism evidence="1 2">
    <name type="scientific">Fusarium piperis</name>
    <dbReference type="NCBI Taxonomy" id="1435070"/>
    <lineage>
        <taxon>Eukaryota</taxon>
        <taxon>Fungi</taxon>
        <taxon>Dikarya</taxon>
        <taxon>Ascomycota</taxon>
        <taxon>Pezizomycotina</taxon>
        <taxon>Sordariomycetes</taxon>
        <taxon>Hypocreomycetidae</taxon>
        <taxon>Hypocreales</taxon>
        <taxon>Nectriaceae</taxon>
        <taxon>Fusarium</taxon>
        <taxon>Fusarium solani species complex</taxon>
    </lineage>
</organism>
<proteinExistence type="predicted"/>
<keyword evidence="2" id="KW-1185">Reference proteome</keyword>
<gene>
    <name evidence="1" type="ORF">N0V84_006109</name>
</gene>
<dbReference type="Proteomes" id="UP001140502">
    <property type="component" value="Unassembled WGS sequence"/>
</dbReference>
<dbReference type="OrthoDB" id="2740448at2759"/>
<dbReference type="AlphaFoldDB" id="A0A9W9BNK0"/>